<reference evidence="1 2" key="1">
    <citation type="submission" date="2023-12" db="EMBL/GenBank/DDBJ databases">
        <title>Genome sequencing and assembly of bacterial species from a model synthetic community.</title>
        <authorList>
            <person name="Hogle S.L."/>
        </authorList>
    </citation>
    <scope>NUCLEOTIDE SEQUENCE [LARGE SCALE GENOMIC DNA]</scope>
    <source>
        <strain evidence="1 2">HAMBI_3031</strain>
    </source>
</reference>
<protein>
    <submittedName>
        <fullName evidence="1">Uncharacterized protein</fullName>
    </submittedName>
</protein>
<proteinExistence type="predicted"/>
<name>A0ABZ0W7X4_9BACT</name>
<dbReference type="EMBL" id="CP139960">
    <property type="protein sequence ID" value="WQD38592.1"/>
    <property type="molecule type" value="Genomic_DNA"/>
</dbReference>
<accession>A0ABZ0W7X4</accession>
<organism evidence="1 2">
    <name type="scientific">Niabella yanshanensis</name>
    <dbReference type="NCBI Taxonomy" id="577386"/>
    <lineage>
        <taxon>Bacteria</taxon>
        <taxon>Pseudomonadati</taxon>
        <taxon>Bacteroidota</taxon>
        <taxon>Chitinophagia</taxon>
        <taxon>Chitinophagales</taxon>
        <taxon>Chitinophagaceae</taxon>
        <taxon>Niabella</taxon>
    </lineage>
</organism>
<keyword evidence="2" id="KW-1185">Reference proteome</keyword>
<sequence>MKDLPQFKVYQPNSKEFHICLEAGSIYYCWWSYYPPSQDNRFARKVTRLRDISPKDIPRKQVYDQGTYTVNKGDNKGSAEKKLKNGIKNRSFSFILDGKKLKGRFIIKKTPGGTVIQKFKDKFVEEEDVFGGDLSRTISLMVPDYDPKKVKLNSTKEKKSSPRAEKVKLPEPEITIAEEEDITADKKIGKTSYHFTFYRSEDAPDLCLITNAKHEVLVLEQTRDTWKVLKAAGGVVLKKEKELIKHAAALQEQQ</sequence>
<dbReference type="Proteomes" id="UP001325680">
    <property type="component" value="Chromosome"/>
</dbReference>
<gene>
    <name evidence="1" type="ORF">U0035_00335</name>
</gene>
<dbReference type="RefSeq" id="WP_114791335.1">
    <property type="nucleotide sequence ID" value="NZ_CP139960.1"/>
</dbReference>
<evidence type="ECO:0000313" key="2">
    <source>
        <dbReference type="Proteomes" id="UP001325680"/>
    </source>
</evidence>
<evidence type="ECO:0000313" key="1">
    <source>
        <dbReference type="EMBL" id="WQD38592.1"/>
    </source>
</evidence>